<dbReference type="EC" id="3.5.3.11" evidence="5"/>
<dbReference type="PANTHER" id="PTHR11358:SF26">
    <property type="entry name" value="GUANIDINO ACID HYDROLASE, MITOCHONDRIAL"/>
    <property type="match status" value="1"/>
</dbReference>
<dbReference type="RefSeq" id="WP_162361209.1">
    <property type="nucleotide sequence ID" value="NZ_CP047591.1"/>
</dbReference>
<dbReference type="PRINTS" id="PR00116">
    <property type="entry name" value="ARGINASE"/>
</dbReference>
<dbReference type="NCBIfam" id="TIGR01230">
    <property type="entry name" value="agmatinase"/>
    <property type="match status" value="1"/>
</dbReference>
<dbReference type="PIRSF" id="PIRSF036979">
    <property type="entry name" value="Arginase"/>
    <property type="match status" value="1"/>
</dbReference>
<protein>
    <submittedName>
        <fullName evidence="5">Agmatinase</fullName>
        <ecNumber evidence="5">3.5.3.11</ecNumber>
    </submittedName>
</protein>
<feature type="binding site" evidence="4">
    <location>
        <position position="142"/>
    </location>
    <ligand>
        <name>Mn(2+)</name>
        <dbReference type="ChEBI" id="CHEBI:29035"/>
        <label>1</label>
    </ligand>
</feature>
<dbReference type="AlphaFoldDB" id="A0A6P1MFS9"/>
<keyword evidence="3 5" id="KW-0378">Hydrolase</keyword>
<proteinExistence type="inferred from homology"/>
<dbReference type="InterPro" id="IPR023696">
    <property type="entry name" value="Ureohydrolase_dom_sf"/>
</dbReference>
<keyword evidence="2 4" id="KW-0479">Metal-binding</keyword>
<evidence type="ECO:0000313" key="6">
    <source>
        <dbReference type="Proteomes" id="UP000463883"/>
    </source>
</evidence>
<comment type="similarity">
    <text evidence="1">Belongs to the arginase family. Agmatinase subfamily.</text>
</comment>
<accession>A0A6P1MFS9</accession>
<dbReference type="InterPro" id="IPR005925">
    <property type="entry name" value="Agmatinase-rel"/>
</dbReference>
<reference evidence="5 6" key="1">
    <citation type="submission" date="2020-01" db="EMBL/GenBank/DDBJ databases">
        <title>Genomic analysis of Aminipila sp. CBA3637.</title>
        <authorList>
            <person name="Kim Y.B."/>
            <person name="Roh S.W."/>
        </authorList>
    </citation>
    <scope>NUCLEOTIDE SEQUENCE [LARGE SCALE GENOMIC DNA]</scope>
    <source>
        <strain evidence="5 6">CBA3637</strain>
    </source>
</reference>
<organism evidence="5 6">
    <name type="scientific">Aminipila terrae</name>
    <dbReference type="NCBI Taxonomy" id="2697030"/>
    <lineage>
        <taxon>Bacteria</taxon>
        <taxon>Bacillati</taxon>
        <taxon>Bacillota</taxon>
        <taxon>Clostridia</taxon>
        <taxon>Peptostreptococcales</taxon>
        <taxon>Anaerovoracaceae</taxon>
        <taxon>Aminipila</taxon>
    </lineage>
</organism>
<name>A0A6P1MFS9_9FIRM</name>
<feature type="binding site" evidence="4">
    <location>
        <position position="229"/>
    </location>
    <ligand>
        <name>Mn(2+)</name>
        <dbReference type="ChEBI" id="CHEBI:29035"/>
        <label>1</label>
    </ligand>
</feature>
<keyword evidence="4" id="KW-0464">Manganese</keyword>
<dbReference type="SUPFAM" id="SSF52768">
    <property type="entry name" value="Arginase/deacetylase"/>
    <property type="match status" value="1"/>
</dbReference>
<evidence type="ECO:0000256" key="2">
    <source>
        <dbReference type="ARBA" id="ARBA00022723"/>
    </source>
</evidence>
<dbReference type="InterPro" id="IPR006035">
    <property type="entry name" value="Ureohydrolase"/>
</dbReference>
<evidence type="ECO:0000256" key="4">
    <source>
        <dbReference type="PIRSR" id="PIRSR036979-1"/>
    </source>
</evidence>
<dbReference type="PROSITE" id="PS51409">
    <property type="entry name" value="ARGINASE_2"/>
    <property type="match status" value="1"/>
</dbReference>
<dbReference type="GO" id="GO:0033389">
    <property type="term" value="P:putrescine biosynthetic process from arginine, via agmatine"/>
    <property type="evidence" value="ECO:0007669"/>
    <property type="project" value="TreeGrafter"/>
</dbReference>
<dbReference type="Proteomes" id="UP000463883">
    <property type="component" value="Chromosome"/>
</dbReference>
<gene>
    <name evidence="5" type="primary">speB</name>
    <name evidence="5" type="ORF">Ami3637_02710</name>
</gene>
<sequence>MLEKDQFAKDSGAWCNLNHPEMSEKESDLVIFGIPFDKGVSYRAGASKGPSVLRENTFCSTPYTEQFESFARLNVHDAGDFKGNNRDELFEEITDYVCHLVKNNIFFTAVGGDHSVTIPIEAGIDRALDEQFGIIHIDAHFDLCDTLNGDFLSHGSVERRALDLKNISGTDNLYFVGIRSIEPDEFAFKEKNHINVQSAFNCHKLSIEKVAEDVVAKMSKFNKVYITLDIDCLDPAFAAGTGTPQFGGLYSRQLLELLDILFNKLNIIAFDVVEVAPELDPSLTSMFAARRIITECWGHYARKIGKIGE</sequence>
<feature type="binding site" evidence="4">
    <location>
        <position position="138"/>
    </location>
    <ligand>
        <name>Mn(2+)</name>
        <dbReference type="ChEBI" id="CHEBI:29035"/>
        <label>1</label>
    </ligand>
</feature>
<feature type="binding site" evidence="4">
    <location>
        <position position="114"/>
    </location>
    <ligand>
        <name>Mn(2+)</name>
        <dbReference type="ChEBI" id="CHEBI:29035"/>
        <label>1</label>
    </ligand>
</feature>
<dbReference type="GO" id="GO:0046872">
    <property type="term" value="F:metal ion binding"/>
    <property type="evidence" value="ECO:0007669"/>
    <property type="project" value="UniProtKB-KW"/>
</dbReference>
<evidence type="ECO:0000313" key="5">
    <source>
        <dbReference type="EMBL" id="QHI71434.1"/>
    </source>
</evidence>
<dbReference type="Gene3D" id="3.40.800.10">
    <property type="entry name" value="Ureohydrolase domain"/>
    <property type="match status" value="1"/>
</dbReference>
<evidence type="ECO:0000256" key="3">
    <source>
        <dbReference type="ARBA" id="ARBA00022801"/>
    </source>
</evidence>
<dbReference type="EMBL" id="CP047591">
    <property type="protein sequence ID" value="QHI71434.1"/>
    <property type="molecule type" value="Genomic_DNA"/>
</dbReference>
<dbReference type="GO" id="GO:0008783">
    <property type="term" value="F:agmatinase activity"/>
    <property type="evidence" value="ECO:0007669"/>
    <property type="project" value="UniProtKB-EC"/>
</dbReference>
<keyword evidence="6" id="KW-1185">Reference proteome</keyword>
<feature type="binding site" evidence="4">
    <location>
        <position position="140"/>
    </location>
    <ligand>
        <name>Mn(2+)</name>
        <dbReference type="ChEBI" id="CHEBI:29035"/>
        <label>1</label>
    </ligand>
</feature>
<comment type="cofactor">
    <cofactor evidence="4">
        <name>Mn(2+)</name>
        <dbReference type="ChEBI" id="CHEBI:29035"/>
    </cofactor>
    <text evidence="4">Binds 2 manganese ions per subunit.</text>
</comment>
<dbReference type="Pfam" id="PF00491">
    <property type="entry name" value="Arginase"/>
    <property type="match status" value="1"/>
</dbReference>
<dbReference type="CDD" id="cd09990">
    <property type="entry name" value="Agmatinase-like"/>
    <property type="match status" value="1"/>
</dbReference>
<dbReference type="KEGG" id="amic:Ami3637_02710"/>
<dbReference type="PANTHER" id="PTHR11358">
    <property type="entry name" value="ARGINASE/AGMATINASE"/>
    <property type="match status" value="1"/>
</dbReference>
<evidence type="ECO:0000256" key="1">
    <source>
        <dbReference type="ARBA" id="ARBA00009227"/>
    </source>
</evidence>
<feature type="binding site" evidence="4">
    <location>
        <position position="231"/>
    </location>
    <ligand>
        <name>Mn(2+)</name>
        <dbReference type="ChEBI" id="CHEBI:29035"/>
        <label>1</label>
    </ligand>
</feature>